<reference evidence="8" key="2">
    <citation type="submission" date="2017-05" db="UniProtKB">
        <authorList>
            <consortium name="EnsemblMetazoa"/>
        </authorList>
    </citation>
    <scope>IDENTIFICATION</scope>
</reference>
<dbReference type="KEGG" id="aqu:100631602"/>
<organism evidence="8">
    <name type="scientific">Amphimedon queenslandica</name>
    <name type="common">Sponge</name>
    <dbReference type="NCBI Taxonomy" id="400682"/>
    <lineage>
        <taxon>Eukaryota</taxon>
        <taxon>Metazoa</taxon>
        <taxon>Porifera</taxon>
        <taxon>Demospongiae</taxon>
        <taxon>Heteroscleromorpha</taxon>
        <taxon>Haplosclerida</taxon>
        <taxon>Niphatidae</taxon>
        <taxon>Amphimedon</taxon>
    </lineage>
</organism>
<evidence type="ECO:0000256" key="6">
    <source>
        <dbReference type="PROSITE-ProRule" id="PRU01023"/>
    </source>
</evidence>
<dbReference type="InterPro" id="IPR023267">
    <property type="entry name" value="RCMT"/>
</dbReference>
<sequence length="456" mass="49925">MEQTKFMAYLKELFEPLCNQLSLHVGDVIENLCAELATPPLTSSVRVNTLKTPIVSEGVESVKDVLEKYCRERNCSTSISMSVHPLLPDVLLIEGSGPHSDLRLYDKEILVEMTCGQSVLRGADVYGPGILGAPKDLFIGESVSVYADSGNESRKGLVKKYDGPKVYIGNGKACQTRADWFGPSAKSSGLAIRMTDPLYISPSLNEMLLNDVAFPQSLPSLVVSHVLKPTETDRVLDMCAAPGGKATHLATLMRNKGVIIALDRSAGKMKSLKHNVKRFGLTNVHCFHHDSTAACSSKSDDASSQRNFPGPPPYPPAFFDKVLLDAPCSGLGQRPRFNFSINLTDFTSLPLYQKKLLAQAVLLLKPGGKLLYSTCSLSPEENEAQVKWLLSTFKEMILIEQSPVIGYPGLSMFELSREECLKLQRFGPAAFNKQLSSSPLSLDTIGFFIALFEKKN</sequence>
<feature type="binding site" evidence="6">
    <location>
        <position position="290"/>
    </location>
    <ligand>
        <name>S-adenosyl-L-methionine</name>
        <dbReference type="ChEBI" id="CHEBI:59789"/>
    </ligand>
</feature>
<dbReference type="EnsemblMetazoa" id="XM_011411503.2">
    <property type="protein sequence ID" value="XP_011409805.2"/>
    <property type="gene ID" value="LOC100631602"/>
</dbReference>
<evidence type="ECO:0000313" key="8">
    <source>
        <dbReference type="EnsemblMetazoa" id="Aqu2.1.41026_001"/>
    </source>
</evidence>
<keyword evidence="9" id="KW-1185">Reference proteome</keyword>
<keyword evidence="2 6" id="KW-0489">Methyltransferase</keyword>
<evidence type="ECO:0000256" key="3">
    <source>
        <dbReference type="ARBA" id="ARBA00022679"/>
    </source>
</evidence>
<dbReference type="GO" id="GO:0003723">
    <property type="term" value="F:RNA binding"/>
    <property type="evidence" value="ECO:0007669"/>
    <property type="project" value="UniProtKB-UniRule"/>
</dbReference>
<dbReference type="STRING" id="400682.A0A1X7VKX0"/>
<dbReference type="PROSITE" id="PS01153">
    <property type="entry name" value="NOL1_NOP2_SUN"/>
    <property type="match status" value="1"/>
</dbReference>
<evidence type="ECO:0000256" key="2">
    <source>
        <dbReference type="ARBA" id="ARBA00022603"/>
    </source>
</evidence>
<dbReference type="AlphaFoldDB" id="A0A1X7VKX0"/>
<dbReference type="InterPro" id="IPR029063">
    <property type="entry name" value="SAM-dependent_MTases_sf"/>
</dbReference>
<keyword evidence="3 6" id="KW-0808">Transferase</keyword>
<dbReference type="eggNOG" id="KOG1122">
    <property type="taxonomic scope" value="Eukaryota"/>
</dbReference>
<evidence type="ECO:0000256" key="4">
    <source>
        <dbReference type="ARBA" id="ARBA00022691"/>
    </source>
</evidence>
<evidence type="ECO:0000259" key="7">
    <source>
        <dbReference type="PROSITE" id="PS51686"/>
    </source>
</evidence>
<feature type="binding site" evidence="6">
    <location>
        <position position="263"/>
    </location>
    <ligand>
        <name>S-adenosyl-L-methionine</name>
        <dbReference type="ChEBI" id="CHEBI:59789"/>
    </ligand>
</feature>
<feature type="binding site" evidence="6">
    <location>
        <position position="325"/>
    </location>
    <ligand>
        <name>S-adenosyl-L-methionine</name>
        <dbReference type="ChEBI" id="CHEBI:59789"/>
    </ligand>
</feature>
<dbReference type="InterPro" id="IPR049560">
    <property type="entry name" value="MeTrfase_RsmB-F_NOP2_cat"/>
</dbReference>
<dbReference type="CDD" id="cd21150">
    <property type="entry name" value="PUA_NSun6-like"/>
    <property type="match status" value="1"/>
</dbReference>
<dbReference type="Proteomes" id="UP000007879">
    <property type="component" value="Unassembled WGS sequence"/>
</dbReference>
<gene>
    <name evidence="8" type="primary">100631602</name>
</gene>
<evidence type="ECO:0000313" key="9">
    <source>
        <dbReference type="Proteomes" id="UP000007879"/>
    </source>
</evidence>
<evidence type="ECO:0000256" key="1">
    <source>
        <dbReference type="ARBA" id="ARBA00007494"/>
    </source>
</evidence>
<dbReference type="SUPFAM" id="SSF53335">
    <property type="entry name" value="S-adenosyl-L-methionine-dependent methyltransferases"/>
    <property type="match status" value="1"/>
</dbReference>
<protein>
    <recommendedName>
        <fullName evidence="7">SAM-dependent MTase RsmB/NOP-type domain-containing protein</fullName>
    </recommendedName>
</protein>
<accession>A0A1X7VKX0</accession>
<dbReference type="Pfam" id="PF01189">
    <property type="entry name" value="Methyltr_RsmB-F"/>
    <property type="match status" value="1"/>
</dbReference>
<feature type="binding site" evidence="6">
    <location>
        <begin position="239"/>
        <end position="245"/>
    </location>
    <ligand>
        <name>S-adenosyl-L-methionine</name>
        <dbReference type="ChEBI" id="CHEBI:59789"/>
    </ligand>
</feature>
<feature type="domain" description="SAM-dependent MTase RsmB/NOP-type" evidence="7">
    <location>
        <begin position="141"/>
        <end position="455"/>
    </location>
</feature>
<dbReference type="OrthoDB" id="260824at2759"/>
<proteinExistence type="inferred from homology"/>
<comment type="similarity">
    <text evidence="1 6">Belongs to the class I-like SAM-binding methyltransferase superfamily. RsmB/NOP family.</text>
</comment>
<dbReference type="EnsemblMetazoa" id="Aqu2.1.41026_001">
    <property type="protein sequence ID" value="Aqu2.1.41026_001"/>
    <property type="gene ID" value="Aqu2.1.41026"/>
</dbReference>
<name>A0A1X7VKX0_AMPQE</name>
<evidence type="ECO:0000256" key="5">
    <source>
        <dbReference type="ARBA" id="ARBA00022884"/>
    </source>
</evidence>
<dbReference type="InterPro" id="IPR018314">
    <property type="entry name" value="RsmB/NOL1/NOP2-like_CS"/>
</dbReference>
<dbReference type="PANTHER" id="PTHR22807:SF34">
    <property type="entry name" value="TRNA (CYTOSINE(72)-C(5))-METHYLTRANSFERASE NSUN6"/>
    <property type="match status" value="1"/>
</dbReference>
<dbReference type="PANTHER" id="PTHR22807">
    <property type="entry name" value="NOP2 YEAST -RELATED NOL1/NOP2/FMU SUN DOMAIN-CONTAINING"/>
    <property type="match status" value="1"/>
</dbReference>
<dbReference type="GO" id="GO:0001510">
    <property type="term" value="P:RNA methylation"/>
    <property type="evidence" value="ECO:0007669"/>
    <property type="project" value="InterPro"/>
</dbReference>
<keyword evidence="4 6" id="KW-0949">S-adenosyl-L-methionine</keyword>
<dbReference type="Gene3D" id="3.40.50.150">
    <property type="entry name" value="Vaccinia Virus protein VP39"/>
    <property type="match status" value="1"/>
</dbReference>
<dbReference type="InParanoid" id="A0A1X7VKX0"/>
<feature type="active site" description="Nucleophile" evidence="6">
    <location>
        <position position="375"/>
    </location>
</feature>
<dbReference type="InterPro" id="IPR001678">
    <property type="entry name" value="MeTrfase_RsmB-F_NOP2_dom"/>
</dbReference>
<keyword evidence="5 6" id="KW-0694">RNA-binding</keyword>
<dbReference type="PRINTS" id="PR02008">
    <property type="entry name" value="RCMTFAMILY"/>
</dbReference>
<reference evidence="9" key="1">
    <citation type="journal article" date="2010" name="Nature">
        <title>The Amphimedon queenslandica genome and the evolution of animal complexity.</title>
        <authorList>
            <person name="Srivastava M."/>
            <person name="Simakov O."/>
            <person name="Chapman J."/>
            <person name="Fahey B."/>
            <person name="Gauthier M.E."/>
            <person name="Mitros T."/>
            <person name="Richards G.S."/>
            <person name="Conaco C."/>
            <person name="Dacre M."/>
            <person name="Hellsten U."/>
            <person name="Larroux C."/>
            <person name="Putnam N.H."/>
            <person name="Stanke M."/>
            <person name="Adamska M."/>
            <person name="Darling A."/>
            <person name="Degnan S.M."/>
            <person name="Oakley T.H."/>
            <person name="Plachetzki D.C."/>
            <person name="Zhai Y."/>
            <person name="Adamski M."/>
            <person name="Calcino A."/>
            <person name="Cummins S.F."/>
            <person name="Goodstein D.M."/>
            <person name="Harris C."/>
            <person name="Jackson D.J."/>
            <person name="Leys S.P."/>
            <person name="Shu S."/>
            <person name="Woodcroft B.J."/>
            <person name="Vervoort M."/>
            <person name="Kosik K.S."/>
            <person name="Manning G."/>
            <person name="Degnan B.M."/>
            <person name="Rokhsar D.S."/>
        </authorList>
    </citation>
    <scope>NUCLEOTIDE SEQUENCE [LARGE SCALE GENOMIC DNA]</scope>
</reference>
<dbReference type="PROSITE" id="PS51686">
    <property type="entry name" value="SAM_MT_RSMB_NOP"/>
    <property type="match status" value="1"/>
</dbReference>
<dbReference type="GO" id="GO:0008173">
    <property type="term" value="F:RNA methyltransferase activity"/>
    <property type="evidence" value="ECO:0007669"/>
    <property type="project" value="InterPro"/>
</dbReference>